<feature type="chain" id="PRO_5038500572" description="Lipoprotein" evidence="1">
    <location>
        <begin position="26"/>
        <end position="260"/>
    </location>
</feature>
<evidence type="ECO:0000256" key="1">
    <source>
        <dbReference type="SAM" id="SignalP"/>
    </source>
</evidence>
<evidence type="ECO:0000313" key="3">
    <source>
        <dbReference type="Proteomes" id="UP000004846"/>
    </source>
</evidence>
<comment type="caution">
    <text evidence="2">The sequence shown here is derived from an EMBL/GenBank/DDBJ whole genome shotgun (WGS) entry which is preliminary data.</text>
</comment>
<evidence type="ECO:0000313" key="2">
    <source>
        <dbReference type="EMBL" id="EFM81297.1"/>
    </source>
</evidence>
<protein>
    <recommendedName>
        <fullName evidence="4">Lipoprotein</fullName>
    </recommendedName>
</protein>
<name>A0A125W213_ENTFL</name>
<dbReference type="AlphaFoldDB" id="A0A125W213"/>
<dbReference type="EMBL" id="AEBR01000110">
    <property type="protein sequence ID" value="EFM81297.1"/>
    <property type="molecule type" value="Genomic_DNA"/>
</dbReference>
<dbReference type="RefSeq" id="WP_002394413.1">
    <property type="nucleotide sequence ID" value="NZ_GL454489.1"/>
</dbReference>
<dbReference type="Proteomes" id="UP000004846">
    <property type="component" value="Unassembled WGS sequence"/>
</dbReference>
<proteinExistence type="predicted"/>
<dbReference type="HOGENOM" id="CLU_077909_0_0_9"/>
<keyword evidence="1" id="KW-0732">Signal</keyword>
<sequence length="260" mass="28189">MGDLKMKKHVIVGCLLIVSSMFVSACGNSSDVTTEKTSVTKQVEATGQSTSSSVDQTKYDAIITEAKKLTAEGQYKESEEKLATIPVSDLGKPHYSIVKETVEKLNNQNNEGLKRQEEVAVEKQTKSSPAPTESLKPIPDEFAKWATTYLFYYPRGDQKQAGLIIEANGAVTQTNTNGEIYTGKAEISGASGTILSYDTTSYRPTTQPATKSITPNVKITVTWNNGGGVDVYYGYVSYSQRLALTDGIAVTDGVKEVWLS</sequence>
<feature type="signal peptide" evidence="1">
    <location>
        <begin position="1"/>
        <end position="25"/>
    </location>
</feature>
<organism evidence="2 3">
    <name type="scientific">Enterococcus faecalis TX4248</name>
    <dbReference type="NCBI Taxonomy" id="749495"/>
    <lineage>
        <taxon>Bacteria</taxon>
        <taxon>Bacillati</taxon>
        <taxon>Bacillota</taxon>
        <taxon>Bacilli</taxon>
        <taxon>Lactobacillales</taxon>
        <taxon>Enterococcaceae</taxon>
        <taxon>Enterococcus</taxon>
    </lineage>
</organism>
<gene>
    <name evidence="2" type="ORF">HMPREF9498_03236</name>
</gene>
<accession>A0A125W213</accession>
<reference evidence="3" key="1">
    <citation type="submission" date="2010-07" db="EMBL/GenBank/DDBJ databases">
        <authorList>
            <person name="Weinstock G."/>
            <person name="Sodergren E."/>
            <person name="Clifton S."/>
            <person name="Fulton L."/>
            <person name="Fulton B."/>
            <person name="Courtney L."/>
            <person name="Fronick C."/>
            <person name="Harrison M."/>
            <person name="Strong C."/>
            <person name="Farmer C."/>
            <person name="Delahaunty K."/>
            <person name="Markovic C."/>
            <person name="Hall O."/>
            <person name="Minx P."/>
            <person name="Tomlinson C."/>
            <person name="Mitreva M."/>
            <person name="Hou S."/>
            <person name="Chen J."/>
            <person name="Wollam A."/>
            <person name="Pepin K.H."/>
            <person name="Johnson M."/>
            <person name="Bhonagiri V."/>
            <person name="Zhang X."/>
            <person name="Suruliraj S."/>
            <person name="Warren W."/>
            <person name="Chinwalla A."/>
            <person name="Mardis E.R."/>
            <person name="Wilson R.K."/>
        </authorList>
    </citation>
    <scope>NUCLEOTIDE SEQUENCE [LARGE SCALE GENOMIC DNA]</scope>
    <source>
        <strain evidence="3">TX4248</strain>
    </source>
</reference>
<dbReference type="PROSITE" id="PS51257">
    <property type="entry name" value="PROKAR_LIPOPROTEIN"/>
    <property type="match status" value="1"/>
</dbReference>
<evidence type="ECO:0008006" key="4">
    <source>
        <dbReference type="Google" id="ProtNLM"/>
    </source>
</evidence>